<dbReference type="AlphaFoldDB" id="G0NKD3"/>
<protein>
    <submittedName>
        <fullName evidence="1">Uncharacterized protein</fullName>
    </submittedName>
</protein>
<proteinExistence type="predicted"/>
<dbReference type="HOGENOM" id="CLU_3191778_0_0_1"/>
<keyword evidence="2" id="KW-1185">Reference proteome</keyword>
<reference evidence="2" key="1">
    <citation type="submission" date="2011-07" db="EMBL/GenBank/DDBJ databases">
        <authorList>
            <consortium name="Caenorhabditis brenneri Sequencing and Analysis Consortium"/>
            <person name="Wilson R.K."/>
        </authorList>
    </citation>
    <scope>NUCLEOTIDE SEQUENCE [LARGE SCALE GENOMIC DNA]</scope>
    <source>
        <strain evidence="2">PB2801</strain>
    </source>
</reference>
<dbReference type="Proteomes" id="UP000008068">
    <property type="component" value="Unassembled WGS sequence"/>
</dbReference>
<gene>
    <name evidence="1" type="ORF">CAEBREN_23107</name>
</gene>
<accession>G0NKD3</accession>
<evidence type="ECO:0000313" key="1">
    <source>
        <dbReference type="EMBL" id="EGT32904.1"/>
    </source>
</evidence>
<evidence type="ECO:0000313" key="2">
    <source>
        <dbReference type="Proteomes" id="UP000008068"/>
    </source>
</evidence>
<dbReference type="InParanoid" id="G0NKD3"/>
<sequence>MLRAQIASNRTSKLGLENIVTPAEIEEYFDYLAANERQLKILLALQ</sequence>
<organism evidence="2">
    <name type="scientific">Caenorhabditis brenneri</name>
    <name type="common">Nematode worm</name>
    <dbReference type="NCBI Taxonomy" id="135651"/>
    <lineage>
        <taxon>Eukaryota</taxon>
        <taxon>Metazoa</taxon>
        <taxon>Ecdysozoa</taxon>
        <taxon>Nematoda</taxon>
        <taxon>Chromadorea</taxon>
        <taxon>Rhabditida</taxon>
        <taxon>Rhabditina</taxon>
        <taxon>Rhabditomorpha</taxon>
        <taxon>Rhabditoidea</taxon>
        <taxon>Rhabditidae</taxon>
        <taxon>Peloderinae</taxon>
        <taxon>Caenorhabditis</taxon>
    </lineage>
</organism>
<name>G0NKD3_CAEBE</name>
<dbReference type="EMBL" id="GL379899">
    <property type="protein sequence ID" value="EGT32904.1"/>
    <property type="molecule type" value="Genomic_DNA"/>
</dbReference>